<evidence type="ECO:0000313" key="3">
    <source>
        <dbReference type="EMBL" id="HJE52254.1"/>
    </source>
</evidence>
<name>A0A921ER51_9ACTN</name>
<evidence type="ECO:0000313" key="4">
    <source>
        <dbReference type="Proteomes" id="UP000712713"/>
    </source>
</evidence>
<accession>A0A921ER51</accession>
<dbReference type="SUPFAM" id="SSF53474">
    <property type="entry name" value="alpha/beta-Hydrolases"/>
    <property type="match status" value="1"/>
</dbReference>
<dbReference type="Proteomes" id="UP000712713">
    <property type="component" value="Unassembled WGS sequence"/>
</dbReference>
<dbReference type="InterPro" id="IPR029058">
    <property type="entry name" value="AB_hydrolase_fold"/>
</dbReference>
<comment type="caution">
    <text evidence="3">The sequence shown here is derived from an EMBL/GenBank/DDBJ whole genome shotgun (WGS) entry which is preliminary data.</text>
</comment>
<dbReference type="InterPro" id="IPR052920">
    <property type="entry name" value="DNA-binding_regulatory"/>
</dbReference>
<dbReference type="AlphaFoldDB" id="A0A921ER51"/>
<protein>
    <submittedName>
        <fullName evidence="3">Alpha/beta fold hydrolase</fullName>
    </submittedName>
</protein>
<dbReference type="InterPro" id="IPR022742">
    <property type="entry name" value="Hydrolase_4"/>
</dbReference>
<feature type="domain" description="Serine aminopeptidase S33" evidence="2">
    <location>
        <begin position="76"/>
        <end position="191"/>
    </location>
</feature>
<reference evidence="3" key="2">
    <citation type="submission" date="2021-09" db="EMBL/GenBank/DDBJ databases">
        <authorList>
            <person name="Gilroy R."/>
        </authorList>
    </citation>
    <scope>NUCLEOTIDE SEQUENCE</scope>
    <source>
        <strain evidence="3">ChiGjej3B3-7470</strain>
    </source>
</reference>
<dbReference type="Gene3D" id="3.40.50.1820">
    <property type="entry name" value="alpha/beta hydrolase"/>
    <property type="match status" value="1"/>
</dbReference>
<dbReference type="PANTHER" id="PTHR43358:SF4">
    <property type="entry name" value="ALPHA_BETA HYDROLASE FOLD-1 DOMAIN-CONTAINING PROTEIN"/>
    <property type="match status" value="1"/>
</dbReference>
<dbReference type="Pfam" id="PF12146">
    <property type="entry name" value="Hydrolase_4"/>
    <property type="match status" value="1"/>
</dbReference>
<sequence length="302" mass="31997">MHPLAKAALWASAATTTAALATGAVAASALNGIRRPTLPYGFSPFEVGAEAEELEFRAADGVRLTGWWLDQPDSEIVVICAHGHRSSMADMLGIGPGLWRAGHSVFLFDFRSRGLSDDGPMSLAHREQLDLRAAVDLVTGRRPGARIAVVGFSMGASVALLCAADDPRIGFLVLDSPFASMRGVVAHALRSLHLPAKPLLPVASLMNRALHGYSYAHVRPVDVIAQIPPRPVLLLHGTEDSIVPFSEAELLVEAVGRDHVEFVPFDGADHCGGYFADRPGYIALVDDFLRRSLGAAAPGGAS</sequence>
<dbReference type="GO" id="GO:0016787">
    <property type="term" value="F:hydrolase activity"/>
    <property type="evidence" value="ECO:0007669"/>
    <property type="project" value="UniProtKB-KW"/>
</dbReference>
<proteinExistence type="predicted"/>
<organism evidence="3 4">
    <name type="scientific">Tessaracoccus flavescens</name>
    <dbReference type="NCBI Taxonomy" id="399497"/>
    <lineage>
        <taxon>Bacteria</taxon>
        <taxon>Bacillati</taxon>
        <taxon>Actinomycetota</taxon>
        <taxon>Actinomycetes</taxon>
        <taxon>Propionibacteriales</taxon>
        <taxon>Propionibacteriaceae</taxon>
        <taxon>Tessaracoccus</taxon>
    </lineage>
</organism>
<feature type="chain" id="PRO_5037712435" evidence="1">
    <location>
        <begin position="27"/>
        <end position="302"/>
    </location>
</feature>
<feature type="signal peptide" evidence="1">
    <location>
        <begin position="1"/>
        <end position="26"/>
    </location>
</feature>
<gene>
    <name evidence="3" type="ORF">K8V15_09840</name>
</gene>
<evidence type="ECO:0000259" key="2">
    <source>
        <dbReference type="Pfam" id="PF12146"/>
    </source>
</evidence>
<dbReference type="PANTHER" id="PTHR43358">
    <property type="entry name" value="ALPHA/BETA-HYDROLASE"/>
    <property type="match status" value="1"/>
</dbReference>
<dbReference type="EMBL" id="DYZF01000249">
    <property type="protein sequence ID" value="HJE52254.1"/>
    <property type="molecule type" value="Genomic_DNA"/>
</dbReference>
<reference evidence="3" key="1">
    <citation type="journal article" date="2021" name="PeerJ">
        <title>Extensive microbial diversity within the chicken gut microbiome revealed by metagenomics and culture.</title>
        <authorList>
            <person name="Gilroy R."/>
            <person name="Ravi A."/>
            <person name="Getino M."/>
            <person name="Pursley I."/>
            <person name="Horton D.L."/>
            <person name="Alikhan N.F."/>
            <person name="Baker D."/>
            <person name="Gharbi K."/>
            <person name="Hall N."/>
            <person name="Watson M."/>
            <person name="Adriaenssens E.M."/>
            <person name="Foster-Nyarko E."/>
            <person name="Jarju S."/>
            <person name="Secka A."/>
            <person name="Antonio M."/>
            <person name="Oren A."/>
            <person name="Chaudhuri R.R."/>
            <person name="La Ragione R."/>
            <person name="Hildebrand F."/>
            <person name="Pallen M.J."/>
        </authorList>
    </citation>
    <scope>NUCLEOTIDE SEQUENCE</scope>
    <source>
        <strain evidence="3">ChiGjej3B3-7470</strain>
    </source>
</reference>
<evidence type="ECO:0000256" key="1">
    <source>
        <dbReference type="SAM" id="SignalP"/>
    </source>
</evidence>
<keyword evidence="1" id="KW-0732">Signal</keyword>
<keyword evidence="3" id="KW-0378">Hydrolase</keyword>